<dbReference type="AlphaFoldDB" id="A0AAV8YZP7"/>
<dbReference type="GO" id="GO:0005576">
    <property type="term" value="C:extracellular region"/>
    <property type="evidence" value="ECO:0007669"/>
    <property type="project" value="InterPro"/>
</dbReference>
<dbReference type="SMART" id="SM00494">
    <property type="entry name" value="ChtBD2"/>
    <property type="match status" value="1"/>
</dbReference>
<dbReference type="InterPro" id="IPR002557">
    <property type="entry name" value="Chitin-bd_dom"/>
</dbReference>
<dbReference type="GO" id="GO:0008061">
    <property type="term" value="F:chitin binding"/>
    <property type="evidence" value="ECO:0007669"/>
    <property type="project" value="InterPro"/>
</dbReference>
<organism evidence="3 4">
    <name type="scientific">Aromia moschata</name>
    <dbReference type="NCBI Taxonomy" id="1265417"/>
    <lineage>
        <taxon>Eukaryota</taxon>
        <taxon>Metazoa</taxon>
        <taxon>Ecdysozoa</taxon>
        <taxon>Arthropoda</taxon>
        <taxon>Hexapoda</taxon>
        <taxon>Insecta</taxon>
        <taxon>Pterygota</taxon>
        <taxon>Neoptera</taxon>
        <taxon>Endopterygota</taxon>
        <taxon>Coleoptera</taxon>
        <taxon>Polyphaga</taxon>
        <taxon>Cucujiformia</taxon>
        <taxon>Chrysomeloidea</taxon>
        <taxon>Cerambycidae</taxon>
        <taxon>Cerambycinae</taxon>
        <taxon>Callichromatini</taxon>
        <taxon>Aromia</taxon>
    </lineage>
</organism>
<feature type="domain" description="Chitin-binding type-2" evidence="2">
    <location>
        <begin position="169"/>
        <end position="231"/>
    </location>
</feature>
<dbReference type="FunFam" id="2.170.140.10:FF:000006">
    <property type="entry name" value="Mucin related 89F, isoform B"/>
    <property type="match status" value="1"/>
</dbReference>
<sequence>MTGTVWDQSALTCNYPSVVGGKCSTAGQTSEQQGSQNQQQSGSSGGQNQQNQQGQSQQESSGSQNQQSSSTQNQQGQNQQGTSGSQNQQSSGTQNQQGQNQQSTSGSQSQQTQQGGSVSGQGQQNQQGSNSGTQTQQGSSQGQHQQSGGSQGQNQGSSNQTVAQGQIVNNQCVAEGFVQNENDCKKFYRCVSDGRNGYIKYEFSCGEGTVWDEATLACNYPSAVHPNKVQTNKEAVKDLINRVVVKATRDQLNSKTNKDLKVQLKKVATSNKLRVDNKLQLHRHQVK</sequence>
<evidence type="ECO:0000313" key="4">
    <source>
        <dbReference type="Proteomes" id="UP001162162"/>
    </source>
</evidence>
<dbReference type="EMBL" id="JAPWTK010000028">
    <property type="protein sequence ID" value="KAJ8956687.1"/>
    <property type="molecule type" value="Genomic_DNA"/>
</dbReference>
<feature type="region of interest" description="Disordered" evidence="1">
    <location>
        <begin position="16"/>
        <end position="162"/>
    </location>
</feature>
<dbReference type="InterPro" id="IPR036508">
    <property type="entry name" value="Chitin-bd_dom_sf"/>
</dbReference>
<feature type="compositionally biased region" description="Low complexity" evidence="1">
    <location>
        <begin position="27"/>
        <end position="161"/>
    </location>
</feature>
<dbReference type="Gene3D" id="2.170.140.10">
    <property type="entry name" value="Chitin binding domain"/>
    <property type="match status" value="1"/>
</dbReference>
<evidence type="ECO:0000256" key="1">
    <source>
        <dbReference type="SAM" id="MobiDB-lite"/>
    </source>
</evidence>
<name>A0AAV8YZP7_9CUCU</name>
<reference evidence="3" key="1">
    <citation type="journal article" date="2023" name="Insect Mol. Biol.">
        <title>Genome sequencing provides insights into the evolution of gene families encoding plant cell wall-degrading enzymes in longhorned beetles.</title>
        <authorList>
            <person name="Shin N.R."/>
            <person name="Okamura Y."/>
            <person name="Kirsch R."/>
            <person name="Pauchet Y."/>
        </authorList>
    </citation>
    <scope>NUCLEOTIDE SEQUENCE</scope>
    <source>
        <strain evidence="3">AMC_N1</strain>
    </source>
</reference>
<protein>
    <recommendedName>
        <fullName evidence="2">Chitin-binding type-2 domain-containing protein</fullName>
    </recommendedName>
</protein>
<dbReference type="PROSITE" id="PS50940">
    <property type="entry name" value="CHIT_BIND_II"/>
    <property type="match status" value="1"/>
</dbReference>
<proteinExistence type="predicted"/>
<gene>
    <name evidence="3" type="ORF">NQ318_014042</name>
</gene>
<dbReference type="Proteomes" id="UP001162162">
    <property type="component" value="Unassembled WGS sequence"/>
</dbReference>
<evidence type="ECO:0000259" key="2">
    <source>
        <dbReference type="PROSITE" id="PS50940"/>
    </source>
</evidence>
<accession>A0AAV8YZP7</accession>
<keyword evidence="4" id="KW-1185">Reference proteome</keyword>
<comment type="caution">
    <text evidence="3">The sequence shown here is derived from an EMBL/GenBank/DDBJ whole genome shotgun (WGS) entry which is preliminary data.</text>
</comment>
<dbReference type="Pfam" id="PF01607">
    <property type="entry name" value="CBM_14"/>
    <property type="match status" value="1"/>
</dbReference>
<dbReference type="SUPFAM" id="SSF57625">
    <property type="entry name" value="Invertebrate chitin-binding proteins"/>
    <property type="match status" value="1"/>
</dbReference>
<evidence type="ECO:0000313" key="3">
    <source>
        <dbReference type="EMBL" id="KAJ8956687.1"/>
    </source>
</evidence>